<keyword evidence="1" id="KW-0812">Transmembrane</keyword>
<evidence type="ECO:0000313" key="2">
    <source>
        <dbReference type="EMBL" id="SHN16085.1"/>
    </source>
</evidence>
<evidence type="ECO:0000313" key="3">
    <source>
        <dbReference type="Proteomes" id="UP000184092"/>
    </source>
</evidence>
<proteinExistence type="predicted"/>
<sequence>MKNVPINGMGFFSWFIALLIPKNKNISIDSSIVVNRIIGILGNIIIVSIVSSAPNIPKPNACFRWYLVSGDFPPLLYSMKDTIQPTIVI</sequence>
<dbReference type="OrthoDB" id="9919098at2"/>
<evidence type="ECO:0000256" key="1">
    <source>
        <dbReference type="SAM" id="Phobius"/>
    </source>
</evidence>
<accession>A0A1M7PGF8</accession>
<dbReference type="Proteomes" id="UP000184092">
    <property type="component" value="Unassembled WGS sequence"/>
</dbReference>
<keyword evidence="1" id="KW-0472">Membrane</keyword>
<reference evidence="3" key="1">
    <citation type="submission" date="2016-11" db="EMBL/GenBank/DDBJ databases">
        <authorList>
            <person name="Varghese N."/>
            <person name="Submissions S."/>
        </authorList>
    </citation>
    <scope>NUCLEOTIDE SEQUENCE [LARGE SCALE GENOMIC DNA]</scope>
    <source>
        <strain evidence="3">CGMCC 1.2749</strain>
    </source>
</reference>
<dbReference type="EMBL" id="FRCL01000017">
    <property type="protein sequence ID" value="SHN16085.1"/>
    <property type="molecule type" value="Genomic_DNA"/>
</dbReference>
<protein>
    <submittedName>
        <fullName evidence="2">Uncharacterized protein</fullName>
    </submittedName>
</protein>
<gene>
    <name evidence="2" type="ORF">SAMN05216269_11724</name>
</gene>
<name>A0A1M7PGF8_9FLAO</name>
<feature type="transmembrane region" description="Helical" evidence="1">
    <location>
        <begin position="33"/>
        <end position="53"/>
    </location>
</feature>
<dbReference type="RefSeq" id="WP_084538376.1">
    <property type="nucleotide sequence ID" value="NZ_FRCL01000017.1"/>
</dbReference>
<keyword evidence="1" id="KW-1133">Transmembrane helix</keyword>
<dbReference type="AlphaFoldDB" id="A0A1M7PGF8"/>
<organism evidence="2 3">
    <name type="scientific">Flavobacterium xinjiangense</name>
    <dbReference type="NCBI Taxonomy" id="178356"/>
    <lineage>
        <taxon>Bacteria</taxon>
        <taxon>Pseudomonadati</taxon>
        <taxon>Bacteroidota</taxon>
        <taxon>Flavobacteriia</taxon>
        <taxon>Flavobacteriales</taxon>
        <taxon>Flavobacteriaceae</taxon>
        <taxon>Flavobacterium</taxon>
    </lineage>
</organism>
<keyword evidence="3" id="KW-1185">Reference proteome</keyword>